<evidence type="ECO:0000313" key="1">
    <source>
        <dbReference type="EMBL" id="GCA70823.1"/>
    </source>
</evidence>
<reference evidence="1 2" key="1">
    <citation type="submission" date="2018-09" db="EMBL/GenBank/DDBJ databases">
        <title>Evolutionary history of phycoerythrin pigmentation in the water bloom-forming cyanobacterium Microcystis aeruginosa.</title>
        <authorList>
            <person name="Tanabe Y."/>
            <person name="Tanabe Y."/>
            <person name="Yamaguchi H."/>
        </authorList>
    </citation>
    <scope>NUCLEOTIDE SEQUENCE [LARGE SCALE GENOMIC DNA]</scope>
    <source>
        <strain evidence="1 2">NIES-2519</strain>
    </source>
</reference>
<dbReference type="EMBL" id="BHVO01000036">
    <property type="protein sequence ID" value="GCA70823.1"/>
    <property type="molecule type" value="Genomic_DNA"/>
</dbReference>
<sequence length="57" mass="6782">MVKLKCPNLLDTFRGKSFFWNWLKLNLSNLILNLLGSNFGNKSKNIEEYQESRQLNY</sequence>
<name>A0A5A5R3V4_MICAE</name>
<dbReference type="Proteomes" id="UP000323569">
    <property type="component" value="Unassembled WGS sequence"/>
</dbReference>
<dbReference type="AlphaFoldDB" id="A0A5A5R3V4"/>
<proteinExistence type="predicted"/>
<gene>
    <name evidence="1" type="ORF">MiYa_02358</name>
</gene>
<protein>
    <submittedName>
        <fullName evidence="1">Uncharacterized protein</fullName>
    </submittedName>
</protein>
<accession>A0A5A5R3V4</accession>
<dbReference type="RefSeq" id="WP_008200938.1">
    <property type="nucleotide sequence ID" value="NZ_BHVO01000036.1"/>
</dbReference>
<evidence type="ECO:0000313" key="2">
    <source>
        <dbReference type="Proteomes" id="UP000323569"/>
    </source>
</evidence>
<comment type="caution">
    <text evidence="1">The sequence shown here is derived from an EMBL/GenBank/DDBJ whole genome shotgun (WGS) entry which is preliminary data.</text>
</comment>
<organism evidence="1 2">
    <name type="scientific">Microcystis aeruginosa NIES-2519</name>
    <dbReference type="NCBI Taxonomy" id="2303981"/>
    <lineage>
        <taxon>Bacteria</taxon>
        <taxon>Bacillati</taxon>
        <taxon>Cyanobacteriota</taxon>
        <taxon>Cyanophyceae</taxon>
        <taxon>Oscillatoriophycideae</taxon>
        <taxon>Chroococcales</taxon>
        <taxon>Microcystaceae</taxon>
        <taxon>Microcystis</taxon>
    </lineage>
</organism>